<dbReference type="InterPro" id="IPR020904">
    <property type="entry name" value="Sc_DH/Rdtase_CS"/>
</dbReference>
<dbReference type="PANTHER" id="PTHR24322:SF736">
    <property type="entry name" value="RETINOL DEHYDROGENASE 10"/>
    <property type="match status" value="1"/>
</dbReference>
<keyword evidence="3" id="KW-0560">Oxidoreductase</keyword>
<dbReference type="InterPro" id="IPR002347">
    <property type="entry name" value="SDR_fam"/>
</dbReference>
<dbReference type="PANTHER" id="PTHR24322">
    <property type="entry name" value="PKSB"/>
    <property type="match status" value="1"/>
</dbReference>
<sequence length="407" mass="44396">MPPMPELANRRTKPATFTIDALIRLIRPFFHNPVVAAAALLAGIHQASAQGELAFAFARRDLAPRQKVRLILELARDALANSRLLRLYAYLVGIKAINALGNRVVINKSAPRPIMWRDHVVVITGGARGILGETARMLARKGAKSDHGTERLYVQTDVTSEASLIAAKKRIETELGLCTMLIAGAGLGRHGFLLDPPEVFPTEYATEVSDVNLHGVVATLKVFGQDMLPDGGRREGKEIKQARNGWGGHILILGSGAAFVELPGNGTYNASKAGAVSLHHTLSTELEAWHNVDNVRNSVICPLKVESPMTDGMMKDTDNQFLLPTLIIPEVAAKIVSMLEEDKSRMVFMPRAAYVLSYITPALFTTTAAGEQRNLPPWLLRLSLRGVGAFETFLTYSRVHRTADATK</sequence>
<keyword evidence="2" id="KW-0521">NADP</keyword>
<evidence type="ECO:0000256" key="1">
    <source>
        <dbReference type="ARBA" id="ARBA00006484"/>
    </source>
</evidence>
<evidence type="ECO:0000313" key="5">
    <source>
        <dbReference type="Proteomes" id="UP000323386"/>
    </source>
</evidence>
<proteinExistence type="inferred from homology"/>
<dbReference type="InterPro" id="IPR036291">
    <property type="entry name" value="NAD(P)-bd_dom_sf"/>
</dbReference>
<protein>
    <submittedName>
        <fullName evidence="4">Uncharacterized protein</fullName>
    </submittedName>
</protein>
<dbReference type="PROSITE" id="PS00061">
    <property type="entry name" value="ADH_SHORT"/>
    <property type="match status" value="1"/>
</dbReference>
<evidence type="ECO:0000256" key="3">
    <source>
        <dbReference type="ARBA" id="ARBA00023002"/>
    </source>
</evidence>
<comment type="similarity">
    <text evidence="1">Belongs to the short-chain dehydrogenases/reductases (SDR) family.</text>
</comment>
<organism evidence="4 5">
    <name type="scientific">Pseudozyma flocculosa</name>
    <dbReference type="NCBI Taxonomy" id="84751"/>
    <lineage>
        <taxon>Eukaryota</taxon>
        <taxon>Fungi</taxon>
        <taxon>Dikarya</taxon>
        <taxon>Basidiomycota</taxon>
        <taxon>Ustilaginomycotina</taxon>
        <taxon>Ustilaginomycetes</taxon>
        <taxon>Ustilaginales</taxon>
        <taxon>Ustilaginaceae</taxon>
        <taxon>Pseudozyma</taxon>
    </lineage>
</organism>
<name>A0A5C3FC55_9BASI</name>
<dbReference type="OrthoDB" id="10253736at2759"/>
<dbReference type="PRINTS" id="PR00081">
    <property type="entry name" value="GDHRDH"/>
</dbReference>
<dbReference type="SUPFAM" id="SSF51735">
    <property type="entry name" value="NAD(P)-binding Rossmann-fold domains"/>
    <property type="match status" value="1"/>
</dbReference>
<dbReference type="Proteomes" id="UP000323386">
    <property type="component" value="Unassembled WGS sequence"/>
</dbReference>
<gene>
    <name evidence="4" type="ORF">PSFLO_06679</name>
</gene>
<keyword evidence="5" id="KW-1185">Reference proteome</keyword>
<dbReference type="GO" id="GO:0016616">
    <property type="term" value="F:oxidoreductase activity, acting on the CH-OH group of donors, NAD or NADP as acceptor"/>
    <property type="evidence" value="ECO:0007669"/>
    <property type="project" value="TreeGrafter"/>
</dbReference>
<evidence type="ECO:0000256" key="2">
    <source>
        <dbReference type="ARBA" id="ARBA00022857"/>
    </source>
</evidence>
<accession>A0A5C3FC55</accession>
<dbReference type="AlphaFoldDB" id="A0A5C3FC55"/>
<dbReference type="Gene3D" id="3.40.50.720">
    <property type="entry name" value="NAD(P)-binding Rossmann-like Domain"/>
    <property type="match status" value="1"/>
</dbReference>
<dbReference type="Pfam" id="PF00106">
    <property type="entry name" value="adh_short"/>
    <property type="match status" value="1"/>
</dbReference>
<dbReference type="EMBL" id="OOIP01000025">
    <property type="protein sequence ID" value="SPO41197.1"/>
    <property type="molecule type" value="Genomic_DNA"/>
</dbReference>
<reference evidence="4 5" key="1">
    <citation type="submission" date="2018-03" db="EMBL/GenBank/DDBJ databases">
        <authorList>
            <person name="Guldener U."/>
        </authorList>
    </citation>
    <scope>NUCLEOTIDE SEQUENCE [LARGE SCALE GENOMIC DNA]</scope>
    <source>
        <strain evidence="4 5">DAOM196992</strain>
    </source>
</reference>
<evidence type="ECO:0000313" key="4">
    <source>
        <dbReference type="EMBL" id="SPO41197.1"/>
    </source>
</evidence>